<name>A0ACC2FNP3_DALPE</name>
<comment type="caution">
    <text evidence="1">The sequence shown here is derived from an EMBL/GenBank/DDBJ whole genome shotgun (WGS) entry which is preliminary data.</text>
</comment>
<dbReference type="EMBL" id="CM055751">
    <property type="protein sequence ID" value="KAJ7992897.1"/>
    <property type="molecule type" value="Genomic_DNA"/>
</dbReference>
<reference evidence="1" key="1">
    <citation type="submission" date="2021-05" db="EMBL/GenBank/DDBJ databases">
        <authorList>
            <person name="Pan Q."/>
            <person name="Jouanno E."/>
            <person name="Zahm M."/>
            <person name="Klopp C."/>
            <person name="Cabau C."/>
            <person name="Louis A."/>
            <person name="Berthelot C."/>
            <person name="Parey E."/>
            <person name="Roest Crollius H."/>
            <person name="Montfort J."/>
            <person name="Robinson-Rechavi M."/>
            <person name="Bouchez O."/>
            <person name="Lampietro C."/>
            <person name="Lopez Roques C."/>
            <person name="Donnadieu C."/>
            <person name="Postlethwait J."/>
            <person name="Bobe J."/>
            <person name="Dillon D."/>
            <person name="Chandos A."/>
            <person name="von Hippel F."/>
            <person name="Guiguen Y."/>
        </authorList>
    </citation>
    <scope>NUCLEOTIDE SEQUENCE</scope>
    <source>
        <strain evidence="1">YG-Jan2019</strain>
    </source>
</reference>
<protein>
    <submittedName>
        <fullName evidence="1">Uncharacterized protein</fullName>
    </submittedName>
</protein>
<accession>A0ACC2FNP3</accession>
<keyword evidence="2" id="KW-1185">Reference proteome</keyword>
<organism evidence="1 2">
    <name type="scientific">Dallia pectoralis</name>
    <name type="common">Alaska blackfish</name>
    <dbReference type="NCBI Taxonomy" id="75939"/>
    <lineage>
        <taxon>Eukaryota</taxon>
        <taxon>Metazoa</taxon>
        <taxon>Chordata</taxon>
        <taxon>Craniata</taxon>
        <taxon>Vertebrata</taxon>
        <taxon>Euteleostomi</taxon>
        <taxon>Actinopterygii</taxon>
        <taxon>Neopterygii</taxon>
        <taxon>Teleostei</taxon>
        <taxon>Protacanthopterygii</taxon>
        <taxon>Esociformes</taxon>
        <taxon>Umbridae</taxon>
        <taxon>Dallia</taxon>
    </lineage>
</organism>
<evidence type="ECO:0000313" key="1">
    <source>
        <dbReference type="EMBL" id="KAJ7992897.1"/>
    </source>
</evidence>
<dbReference type="Proteomes" id="UP001157502">
    <property type="component" value="Chromosome 24"/>
</dbReference>
<gene>
    <name evidence="1" type="ORF">DPEC_G00266840</name>
</gene>
<evidence type="ECO:0000313" key="2">
    <source>
        <dbReference type="Proteomes" id="UP001157502"/>
    </source>
</evidence>
<sequence length="87" mass="9746">MVLLSVWYDEELSLKTGVPPVVFPPVAGQWNTSREEEWRGVVDRQLELIELGSCQSEMMGSSYASAPLDPVIRPTLRLSQARMQLAV</sequence>
<proteinExistence type="predicted"/>